<proteinExistence type="predicted"/>
<evidence type="ECO:0000256" key="1">
    <source>
        <dbReference type="SAM" id="MobiDB-lite"/>
    </source>
</evidence>
<protein>
    <submittedName>
        <fullName evidence="2">Uncharacterized protein</fullName>
    </submittedName>
</protein>
<dbReference type="Proteomes" id="UP000054007">
    <property type="component" value="Unassembled WGS sequence"/>
</dbReference>
<sequence length="262" mass="28625">MAKDATVSASDKAEMYATLTKAALSRWTANKLRVLDFKDVNTLIKTRLGEEELRILQTLKSSMGWTKDQYIDHVILRIKKSVSKASKSSSSSPKRKGVSASASILTNSRVASTSAIPAGNPNDKGVSGQGESVDGRRTSQGVYKVTKRPEIVLPLRLLEDMQDQYPHLFPKGWKGEEQACSQPVAGPSSFWSGETKKPRPSTRSTSGETLQATDPTQPVHTVGESSTNDVNMDILTDDSGDDSSATMIVDEVDDKHERMMDY</sequence>
<evidence type="ECO:0000313" key="2">
    <source>
        <dbReference type="EMBL" id="KIY69463.1"/>
    </source>
</evidence>
<gene>
    <name evidence="2" type="ORF">CYLTODRAFT_488865</name>
</gene>
<evidence type="ECO:0000313" key="3">
    <source>
        <dbReference type="Proteomes" id="UP000054007"/>
    </source>
</evidence>
<dbReference type="EMBL" id="KN880483">
    <property type="protein sequence ID" value="KIY69463.1"/>
    <property type="molecule type" value="Genomic_DNA"/>
</dbReference>
<feature type="region of interest" description="Disordered" evidence="1">
    <location>
        <begin position="112"/>
        <end position="142"/>
    </location>
</feature>
<keyword evidence="3" id="KW-1185">Reference proteome</keyword>
<dbReference type="AlphaFoldDB" id="A0A0D7BG02"/>
<name>A0A0D7BG02_9AGAR</name>
<reference evidence="2 3" key="1">
    <citation type="journal article" date="2015" name="Fungal Genet. Biol.">
        <title>Evolution of novel wood decay mechanisms in Agaricales revealed by the genome sequences of Fistulina hepatica and Cylindrobasidium torrendii.</title>
        <authorList>
            <person name="Floudas D."/>
            <person name="Held B.W."/>
            <person name="Riley R."/>
            <person name="Nagy L.G."/>
            <person name="Koehler G."/>
            <person name="Ransdell A.S."/>
            <person name="Younus H."/>
            <person name="Chow J."/>
            <person name="Chiniquy J."/>
            <person name="Lipzen A."/>
            <person name="Tritt A."/>
            <person name="Sun H."/>
            <person name="Haridas S."/>
            <person name="LaButti K."/>
            <person name="Ohm R.A."/>
            <person name="Kues U."/>
            <person name="Blanchette R.A."/>
            <person name="Grigoriev I.V."/>
            <person name="Minto R.E."/>
            <person name="Hibbett D.S."/>
        </authorList>
    </citation>
    <scope>NUCLEOTIDE SEQUENCE [LARGE SCALE GENOMIC DNA]</scope>
    <source>
        <strain evidence="2 3">FP15055 ss-10</strain>
    </source>
</reference>
<feature type="compositionally biased region" description="Polar residues" evidence="1">
    <location>
        <begin position="201"/>
        <end position="230"/>
    </location>
</feature>
<feature type="region of interest" description="Disordered" evidence="1">
    <location>
        <begin position="176"/>
        <end position="262"/>
    </location>
</feature>
<accession>A0A0D7BG02</accession>
<feature type="compositionally biased region" description="Basic and acidic residues" evidence="1">
    <location>
        <begin position="253"/>
        <end position="262"/>
    </location>
</feature>
<organism evidence="2 3">
    <name type="scientific">Cylindrobasidium torrendii FP15055 ss-10</name>
    <dbReference type="NCBI Taxonomy" id="1314674"/>
    <lineage>
        <taxon>Eukaryota</taxon>
        <taxon>Fungi</taxon>
        <taxon>Dikarya</taxon>
        <taxon>Basidiomycota</taxon>
        <taxon>Agaricomycotina</taxon>
        <taxon>Agaricomycetes</taxon>
        <taxon>Agaricomycetidae</taxon>
        <taxon>Agaricales</taxon>
        <taxon>Marasmiineae</taxon>
        <taxon>Physalacriaceae</taxon>
        <taxon>Cylindrobasidium</taxon>
    </lineage>
</organism>